<dbReference type="SUPFAM" id="SSF56235">
    <property type="entry name" value="N-terminal nucleophile aminohydrolases (Ntn hydrolases)"/>
    <property type="match status" value="1"/>
</dbReference>
<dbReference type="EC" id="6.3.5.4" evidence="2"/>
<accession>A0A2N5CLU4</accession>
<comment type="caution">
    <text evidence="5">The sequence shown here is derived from an EMBL/GenBank/DDBJ whole genome shotgun (WGS) entry which is preliminary data.</text>
</comment>
<dbReference type="GO" id="GO:0004066">
    <property type="term" value="F:asparagine synthase (glutamine-hydrolyzing) activity"/>
    <property type="evidence" value="ECO:0007669"/>
    <property type="project" value="UniProtKB-EC"/>
</dbReference>
<comment type="pathway">
    <text evidence="1">Amino-acid biosynthesis; L-asparagine biosynthesis; L-asparagine from L-aspartate (L-Gln route): step 1/1.</text>
</comment>
<dbReference type="GO" id="GO:0006529">
    <property type="term" value="P:asparagine biosynthetic process"/>
    <property type="evidence" value="ECO:0007669"/>
    <property type="project" value="InterPro"/>
</dbReference>
<dbReference type="Gene3D" id="3.40.50.620">
    <property type="entry name" value="HUPs"/>
    <property type="match status" value="1"/>
</dbReference>
<dbReference type="PANTHER" id="PTHR43284">
    <property type="entry name" value="ASPARAGINE SYNTHETASE (GLUTAMINE-HYDROLYZING)"/>
    <property type="match status" value="1"/>
</dbReference>
<dbReference type="SUPFAM" id="SSF52402">
    <property type="entry name" value="Adenine nucleotide alpha hydrolases-like"/>
    <property type="match status" value="1"/>
</dbReference>
<dbReference type="InterPro" id="IPR029055">
    <property type="entry name" value="Ntn_hydrolases_N"/>
</dbReference>
<organism evidence="5 6">
    <name type="scientific">Caulobacter flavus</name>
    <dbReference type="NCBI Taxonomy" id="1679497"/>
    <lineage>
        <taxon>Bacteria</taxon>
        <taxon>Pseudomonadati</taxon>
        <taxon>Pseudomonadota</taxon>
        <taxon>Alphaproteobacteria</taxon>
        <taxon>Caulobacterales</taxon>
        <taxon>Caulobacteraceae</taxon>
        <taxon>Caulobacter</taxon>
    </lineage>
</organism>
<protein>
    <recommendedName>
        <fullName evidence="2">asparagine synthase (glutamine-hydrolyzing)</fullName>
        <ecNumber evidence="2">6.3.5.4</ecNumber>
    </recommendedName>
</protein>
<dbReference type="EMBL" id="PJRQ01000049">
    <property type="protein sequence ID" value="PLR06784.1"/>
    <property type="molecule type" value="Genomic_DNA"/>
</dbReference>
<reference evidence="5 6" key="1">
    <citation type="submission" date="2017-12" db="EMBL/GenBank/DDBJ databases">
        <title>The genome sequence of Caulobacter flavus CGMCC1 15093.</title>
        <authorList>
            <person name="Gao J."/>
            <person name="Mao X."/>
            <person name="Sun J."/>
        </authorList>
    </citation>
    <scope>NUCLEOTIDE SEQUENCE [LARGE SCALE GENOMIC DNA]</scope>
    <source>
        <strain evidence="5 6">CGMCC1 15093</strain>
    </source>
</reference>
<dbReference type="Proteomes" id="UP000234483">
    <property type="component" value="Unassembled WGS sequence"/>
</dbReference>
<dbReference type="InterPro" id="IPR001962">
    <property type="entry name" value="Asn_synthase"/>
</dbReference>
<evidence type="ECO:0000259" key="4">
    <source>
        <dbReference type="Pfam" id="PF00733"/>
    </source>
</evidence>
<name>A0A2N5CLU4_9CAUL</name>
<dbReference type="AlphaFoldDB" id="A0A2N5CLU4"/>
<feature type="domain" description="Asparagine synthetase" evidence="4">
    <location>
        <begin position="215"/>
        <end position="570"/>
    </location>
</feature>
<dbReference type="InterPro" id="IPR014729">
    <property type="entry name" value="Rossmann-like_a/b/a_fold"/>
</dbReference>
<evidence type="ECO:0000256" key="2">
    <source>
        <dbReference type="ARBA" id="ARBA00012737"/>
    </source>
</evidence>
<comment type="catalytic activity">
    <reaction evidence="3">
        <text>L-aspartate + L-glutamine + ATP + H2O = L-asparagine + L-glutamate + AMP + diphosphate + H(+)</text>
        <dbReference type="Rhea" id="RHEA:12228"/>
        <dbReference type="ChEBI" id="CHEBI:15377"/>
        <dbReference type="ChEBI" id="CHEBI:15378"/>
        <dbReference type="ChEBI" id="CHEBI:29985"/>
        <dbReference type="ChEBI" id="CHEBI:29991"/>
        <dbReference type="ChEBI" id="CHEBI:30616"/>
        <dbReference type="ChEBI" id="CHEBI:33019"/>
        <dbReference type="ChEBI" id="CHEBI:58048"/>
        <dbReference type="ChEBI" id="CHEBI:58359"/>
        <dbReference type="ChEBI" id="CHEBI:456215"/>
        <dbReference type="EC" id="6.3.5.4"/>
    </reaction>
</comment>
<evidence type="ECO:0000256" key="1">
    <source>
        <dbReference type="ARBA" id="ARBA00005187"/>
    </source>
</evidence>
<proteinExistence type="predicted"/>
<evidence type="ECO:0000313" key="6">
    <source>
        <dbReference type="Proteomes" id="UP000234483"/>
    </source>
</evidence>
<dbReference type="RefSeq" id="WP_101715508.1">
    <property type="nucleotide sequence ID" value="NZ_PJRQ01000049.1"/>
</dbReference>
<evidence type="ECO:0000256" key="3">
    <source>
        <dbReference type="ARBA" id="ARBA00048741"/>
    </source>
</evidence>
<evidence type="ECO:0000313" key="5">
    <source>
        <dbReference type="EMBL" id="PLR06784.1"/>
    </source>
</evidence>
<gene>
    <name evidence="5" type="ORF">CFHF_24295</name>
</gene>
<dbReference type="InterPro" id="IPR051786">
    <property type="entry name" value="ASN_synthetase/amidase"/>
</dbReference>
<dbReference type="GO" id="GO:0005829">
    <property type="term" value="C:cytosol"/>
    <property type="evidence" value="ECO:0007669"/>
    <property type="project" value="TreeGrafter"/>
</dbReference>
<dbReference type="PANTHER" id="PTHR43284:SF1">
    <property type="entry name" value="ASPARAGINE SYNTHETASE"/>
    <property type="match status" value="1"/>
</dbReference>
<dbReference type="Pfam" id="PF00733">
    <property type="entry name" value="Asn_synthase"/>
    <property type="match status" value="1"/>
</dbReference>
<sequence>MIDYAIFMTPTGARGLTPPTPLMNLAKIFDRAGLTVFASAATPCAPIGDHGLILGTLFERGRVEPMRGPLPHDLATAVVRSGGEVLLRETWGGYIAVLQDPASGAVRVLRDPSGAAPAYRLEHRGAQVICSRLELALAAGCERPRLDWASVRRLATFPNLRDAQTGLRGVTELLPGTRIEIEAGGASCIEMAWSPWTFAARGAEINDYALSVELLRDSVDLAVRGWCGQAAPLVLELSGGLDSSIIAVNVDPATRATLVNFVTPTPEGDERGYAQAVARAVGRPLIEQPASGSAVDVTRARPGLHPRPAAQALLQPIDDAFAAIGVRDKSGAFVSGLGGDNVFCALSNAGPAADALMAFGPGPRALTVFRELRHRHKATTWAAARATIKKALMSPTRLESRSIPTFLAEGSVSAPLHPWAEGAGRARPGKRDHVASILVAQGFLDRYDHARIAPVLFPLLAQPVLEACLRIPTWMANQGGRNRAVARDAFADRLPASVRDRQTKGGLNAFMGEAFESNRERLVGQLVKGWLASAGVVDPHSIDRALKDPSPKGEDMARLFMLADIEAWARTWPLRDDPTGVP</sequence>